<protein>
    <submittedName>
        <fullName evidence="4">Phenolic glucoside malonyltransferase 2-like</fullName>
    </submittedName>
</protein>
<evidence type="ECO:0000313" key="3">
    <source>
        <dbReference type="Proteomes" id="UP000504609"/>
    </source>
</evidence>
<dbReference type="Pfam" id="PF02458">
    <property type="entry name" value="Transferase"/>
    <property type="match status" value="1"/>
</dbReference>
<dbReference type="InterPro" id="IPR023213">
    <property type="entry name" value="CAT-like_dom_sf"/>
</dbReference>
<proteinExistence type="predicted"/>
<evidence type="ECO:0000256" key="2">
    <source>
        <dbReference type="ARBA" id="ARBA00023315"/>
    </source>
</evidence>
<dbReference type="AlphaFoldDB" id="A0A6J1GBE9"/>
<dbReference type="RefSeq" id="XP_022948949.1">
    <property type="nucleotide sequence ID" value="XM_023093181.1"/>
</dbReference>
<evidence type="ECO:0000256" key="1">
    <source>
        <dbReference type="ARBA" id="ARBA00022679"/>
    </source>
</evidence>
<dbReference type="GeneID" id="111452446"/>
<dbReference type="GO" id="GO:0016747">
    <property type="term" value="F:acyltransferase activity, transferring groups other than amino-acyl groups"/>
    <property type="evidence" value="ECO:0007669"/>
    <property type="project" value="UniProtKB-ARBA"/>
</dbReference>
<gene>
    <name evidence="4" type="primary">LOC111452446</name>
</gene>
<reference evidence="4" key="1">
    <citation type="submission" date="2025-08" db="UniProtKB">
        <authorList>
            <consortium name="RefSeq"/>
        </authorList>
    </citation>
    <scope>IDENTIFICATION</scope>
    <source>
        <tissue evidence="4">Young leaves</tissue>
    </source>
</reference>
<keyword evidence="1" id="KW-0808">Transferase</keyword>
<evidence type="ECO:0000313" key="4">
    <source>
        <dbReference type="RefSeq" id="XP_022948949.1"/>
    </source>
</evidence>
<name>A0A6J1GBE9_CUCMO</name>
<keyword evidence="2" id="KW-0012">Acyltransferase</keyword>
<dbReference type="InterPro" id="IPR051504">
    <property type="entry name" value="Plant_metabolite_acyltrans"/>
</dbReference>
<dbReference type="Gene3D" id="3.30.559.10">
    <property type="entry name" value="Chloramphenicol acetyltransferase-like domain"/>
    <property type="match status" value="2"/>
</dbReference>
<accession>A0A6J1GBE9</accession>
<sequence length="466" mass="50400">MGFRESSPQNSMAEIHPSVNVLHLCTVPPPHGSLVPFSLPLTFFDILWLRFPPVQRIFFYKSSAPFDVVVSTLKNSLSAALQHYPPLAGAVVWPENSPKPAVQTVLGDGILLTLAKSDSKFSHLVSDGLREAAEFHTLVPRLPAADDRAAVMALQVTSFGTDGFCIGITSHHAILDGRTSTSFVKLWARLCKNLVAGGESAEPVSTAAETMPFYDRSVIVDPRGLEGIFLRDWLAHGGSDNKSLKFWSPSIPQGLFRGTFKLNPQNIQKLKQLVLNRRNPVHPPVHISTFTVAMAYTWVCTAVADGSPNDGEISFGLSVDARRWLDPPVPANYFGNCLVGRTTDQERAKLVGENGLVTAVEGISKAIKSLEEKGALDGAEQWVSLLTQVSGSNRKMLTTAGSPRFELYSVDFGWGTPAKVEVVSIDETGAVSVCDGRDGGVELGWVAKKDVMEAFAAAFAKGLKEL</sequence>
<dbReference type="Proteomes" id="UP000504609">
    <property type="component" value="Unplaced"/>
</dbReference>
<keyword evidence="3" id="KW-1185">Reference proteome</keyword>
<organism evidence="3 4">
    <name type="scientific">Cucurbita moschata</name>
    <name type="common">Winter crookneck squash</name>
    <name type="synonym">Cucurbita pepo var. moschata</name>
    <dbReference type="NCBI Taxonomy" id="3662"/>
    <lineage>
        <taxon>Eukaryota</taxon>
        <taxon>Viridiplantae</taxon>
        <taxon>Streptophyta</taxon>
        <taxon>Embryophyta</taxon>
        <taxon>Tracheophyta</taxon>
        <taxon>Spermatophyta</taxon>
        <taxon>Magnoliopsida</taxon>
        <taxon>eudicotyledons</taxon>
        <taxon>Gunneridae</taxon>
        <taxon>Pentapetalae</taxon>
        <taxon>rosids</taxon>
        <taxon>fabids</taxon>
        <taxon>Cucurbitales</taxon>
        <taxon>Cucurbitaceae</taxon>
        <taxon>Cucurbiteae</taxon>
        <taxon>Cucurbita</taxon>
    </lineage>
</organism>
<dbReference type="KEGG" id="cmos:111452446"/>
<dbReference type="SUPFAM" id="SSF52777">
    <property type="entry name" value="CoA-dependent acyltransferases"/>
    <property type="match status" value="2"/>
</dbReference>
<dbReference type="PANTHER" id="PTHR31625">
    <property type="match status" value="1"/>
</dbReference>